<protein>
    <submittedName>
        <fullName evidence="1">Uncharacterized protein</fullName>
    </submittedName>
</protein>
<name>A0ABU6TWC4_9FABA</name>
<accession>A0ABU6TWC4</accession>
<keyword evidence="2" id="KW-1185">Reference proteome</keyword>
<dbReference type="EMBL" id="JASCZI010092298">
    <property type="protein sequence ID" value="MED6152193.1"/>
    <property type="molecule type" value="Genomic_DNA"/>
</dbReference>
<reference evidence="1 2" key="1">
    <citation type="journal article" date="2023" name="Plants (Basel)">
        <title>Bridging the Gap: Combining Genomics and Transcriptomics Approaches to Understand Stylosanthes scabra, an Orphan Legume from the Brazilian Caatinga.</title>
        <authorList>
            <person name="Ferreira-Neto J.R.C."/>
            <person name="da Silva M.D."/>
            <person name="Binneck E."/>
            <person name="de Melo N.F."/>
            <person name="da Silva R.H."/>
            <person name="de Melo A.L.T.M."/>
            <person name="Pandolfi V."/>
            <person name="Bustamante F.O."/>
            <person name="Brasileiro-Vidal A.C."/>
            <person name="Benko-Iseppon A.M."/>
        </authorList>
    </citation>
    <scope>NUCLEOTIDE SEQUENCE [LARGE SCALE GENOMIC DNA]</scope>
    <source>
        <tissue evidence="1">Leaves</tissue>
    </source>
</reference>
<sequence length="135" mass="15368">MVELLFSLIGTAKFGLWLQSQDSWFNSQWPISKLFWNTFGSKPWSKKETLVPHHKKNKGQHNINIILIQGRKMRTRSQSTNEGLRFKMVQEGQAIECARLHKHVPAAVLMLQVAFGKCKATQPTTLLQNQQAPAG</sequence>
<evidence type="ECO:0000313" key="1">
    <source>
        <dbReference type="EMBL" id="MED6152193.1"/>
    </source>
</evidence>
<gene>
    <name evidence="1" type="ORF">PIB30_089507</name>
</gene>
<comment type="caution">
    <text evidence="1">The sequence shown here is derived from an EMBL/GenBank/DDBJ whole genome shotgun (WGS) entry which is preliminary data.</text>
</comment>
<proteinExistence type="predicted"/>
<evidence type="ECO:0000313" key="2">
    <source>
        <dbReference type="Proteomes" id="UP001341840"/>
    </source>
</evidence>
<dbReference type="Proteomes" id="UP001341840">
    <property type="component" value="Unassembled WGS sequence"/>
</dbReference>
<organism evidence="1 2">
    <name type="scientific">Stylosanthes scabra</name>
    <dbReference type="NCBI Taxonomy" id="79078"/>
    <lineage>
        <taxon>Eukaryota</taxon>
        <taxon>Viridiplantae</taxon>
        <taxon>Streptophyta</taxon>
        <taxon>Embryophyta</taxon>
        <taxon>Tracheophyta</taxon>
        <taxon>Spermatophyta</taxon>
        <taxon>Magnoliopsida</taxon>
        <taxon>eudicotyledons</taxon>
        <taxon>Gunneridae</taxon>
        <taxon>Pentapetalae</taxon>
        <taxon>rosids</taxon>
        <taxon>fabids</taxon>
        <taxon>Fabales</taxon>
        <taxon>Fabaceae</taxon>
        <taxon>Papilionoideae</taxon>
        <taxon>50 kb inversion clade</taxon>
        <taxon>dalbergioids sensu lato</taxon>
        <taxon>Dalbergieae</taxon>
        <taxon>Pterocarpus clade</taxon>
        <taxon>Stylosanthes</taxon>
    </lineage>
</organism>